<gene>
    <name evidence="3" type="ORF">GGR25_000085</name>
</gene>
<dbReference type="AlphaFoldDB" id="A0A840AKQ3"/>
<comment type="caution">
    <text evidence="3">The sequence shown here is derived from an EMBL/GenBank/DDBJ whole genome shotgun (WGS) entry which is preliminary data.</text>
</comment>
<dbReference type="InterPro" id="IPR029058">
    <property type="entry name" value="AB_hydrolase_fold"/>
</dbReference>
<dbReference type="RefSeq" id="WP_246409118.1">
    <property type="nucleotide sequence ID" value="NZ_JACIDS010000001.1"/>
</dbReference>
<feature type="chain" id="PRO_5032471120" evidence="1">
    <location>
        <begin position="29"/>
        <end position="296"/>
    </location>
</feature>
<dbReference type="Proteomes" id="UP000553963">
    <property type="component" value="Unassembled WGS sequence"/>
</dbReference>
<dbReference type="InterPro" id="IPR000073">
    <property type="entry name" value="AB_hydrolase_1"/>
</dbReference>
<organism evidence="3 4">
    <name type="scientific">Kaistia hirudinis</name>
    <dbReference type="NCBI Taxonomy" id="1293440"/>
    <lineage>
        <taxon>Bacteria</taxon>
        <taxon>Pseudomonadati</taxon>
        <taxon>Pseudomonadota</taxon>
        <taxon>Alphaproteobacteria</taxon>
        <taxon>Hyphomicrobiales</taxon>
        <taxon>Kaistiaceae</taxon>
        <taxon>Kaistia</taxon>
    </lineage>
</organism>
<proteinExistence type="predicted"/>
<accession>A0A840AKQ3</accession>
<feature type="signal peptide" evidence="1">
    <location>
        <begin position="1"/>
        <end position="28"/>
    </location>
</feature>
<dbReference type="SUPFAM" id="SSF53474">
    <property type="entry name" value="alpha/beta-Hydrolases"/>
    <property type="match status" value="1"/>
</dbReference>
<feature type="domain" description="AB hydrolase-1" evidence="2">
    <location>
        <begin position="75"/>
        <end position="172"/>
    </location>
</feature>
<dbReference type="PANTHER" id="PTHR46331">
    <property type="entry name" value="VALACYCLOVIR HYDROLASE"/>
    <property type="match status" value="1"/>
</dbReference>
<keyword evidence="1" id="KW-0732">Signal</keyword>
<evidence type="ECO:0000259" key="2">
    <source>
        <dbReference type="Pfam" id="PF00561"/>
    </source>
</evidence>
<name>A0A840AKQ3_9HYPH</name>
<keyword evidence="4" id="KW-1185">Reference proteome</keyword>
<evidence type="ECO:0000256" key="1">
    <source>
        <dbReference type="SAM" id="SignalP"/>
    </source>
</evidence>
<dbReference type="PRINTS" id="PR00111">
    <property type="entry name" value="ABHYDROLASE"/>
</dbReference>
<protein>
    <submittedName>
        <fullName evidence="3">Pimeloyl-ACP methyl ester carboxylesterase</fullName>
    </submittedName>
</protein>
<evidence type="ECO:0000313" key="3">
    <source>
        <dbReference type="EMBL" id="MBB3929066.1"/>
    </source>
</evidence>
<evidence type="ECO:0000313" key="4">
    <source>
        <dbReference type="Proteomes" id="UP000553963"/>
    </source>
</evidence>
<reference evidence="3 4" key="1">
    <citation type="submission" date="2020-08" db="EMBL/GenBank/DDBJ databases">
        <title>Genomic Encyclopedia of Type Strains, Phase IV (KMG-IV): sequencing the most valuable type-strain genomes for metagenomic binning, comparative biology and taxonomic classification.</title>
        <authorList>
            <person name="Goeker M."/>
        </authorList>
    </citation>
    <scope>NUCLEOTIDE SEQUENCE [LARGE SCALE GENOMIC DNA]</scope>
    <source>
        <strain evidence="3 4">DSM 25966</strain>
    </source>
</reference>
<dbReference type="Gene3D" id="3.40.50.1820">
    <property type="entry name" value="alpha/beta hydrolase"/>
    <property type="match status" value="1"/>
</dbReference>
<sequence length="296" mass="32183">MSMHDLTRSWRTALAALAIGIVANVATAGAPAFGEEIWKTLPDPKPLPKPDQTGTLDVDGAKIWYATFGEGKGSPVLLLHGGLGNSDYWGNQVPALTDKHEVIVIDTRGHGRSTKGDKPFSYDLFASDALAVLDHLKIDKVALVGWSDGGITGLDIAINHPERLSKLWAFGANYNVSGVKPNVDKDPVFGAYIEKAGKDYEKISPTPKDYEAFVNALVALWYSQPDYKAEQLAKITTPTVIADGQYDEGIKPEHTEELAKLIPNAKLLILPNLSHFAHWQDPATYNKDLVAFIDGP</sequence>
<dbReference type="PANTHER" id="PTHR46331:SF2">
    <property type="entry name" value="VALACYCLOVIR HYDROLASE"/>
    <property type="match status" value="1"/>
</dbReference>
<dbReference type="GO" id="GO:0017171">
    <property type="term" value="F:serine hydrolase activity"/>
    <property type="evidence" value="ECO:0007669"/>
    <property type="project" value="TreeGrafter"/>
</dbReference>
<dbReference type="Pfam" id="PF00561">
    <property type="entry name" value="Abhydrolase_1"/>
    <property type="match status" value="1"/>
</dbReference>
<dbReference type="EMBL" id="JACIDS010000001">
    <property type="protein sequence ID" value="MBB3929066.1"/>
    <property type="molecule type" value="Genomic_DNA"/>
</dbReference>